<reference evidence="2 3" key="1">
    <citation type="journal article" date="2019" name="Int. J. Syst. Evol. Microbiol.">
        <title>The Global Catalogue of Microorganisms (GCM) 10K type strain sequencing project: providing services to taxonomists for standard genome sequencing and annotation.</title>
        <authorList>
            <consortium name="The Broad Institute Genomics Platform"/>
            <consortium name="The Broad Institute Genome Sequencing Center for Infectious Disease"/>
            <person name="Wu L."/>
            <person name="Ma J."/>
        </authorList>
    </citation>
    <scope>NUCLEOTIDE SEQUENCE [LARGE SCALE GENOMIC DNA]</scope>
    <source>
        <strain evidence="2 3">JCM 17504</strain>
    </source>
</reference>
<name>A0AAV3UCV3_9EURY</name>
<sequence>MSRTFNVKTLTGGTGPADEVHEEVVTAMAEVGINLAGREPREIKFEELRDNQCVVTLGCSTENVCPATWSGENRDW</sequence>
<comment type="caution">
    <text evidence="2">The sequence shown here is derived from an EMBL/GenBank/DDBJ whole genome shotgun (WGS) entry which is preliminary data.</text>
</comment>
<gene>
    <name evidence="2" type="ORF">GCM10025751_08330</name>
</gene>
<dbReference type="Gene3D" id="3.40.50.2300">
    <property type="match status" value="1"/>
</dbReference>
<dbReference type="InterPro" id="IPR023485">
    <property type="entry name" value="Ptyr_pPase"/>
</dbReference>
<protein>
    <recommendedName>
        <fullName evidence="1">Phosphotyrosine protein phosphatase I domain-containing protein</fullName>
    </recommendedName>
</protein>
<evidence type="ECO:0000259" key="1">
    <source>
        <dbReference type="Pfam" id="PF01451"/>
    </source>
</evidence>
<evidence type="ECO:0000313" key="3">
    <source>
        <dbReference type="Proteomes" id="UP001501729"/>
    </source>
</evidence>
<dbReference type="Pfam" id="PF01451">
    <property type="entry name" value="LMWPc"/>
    <property type="match status" value="1"/>
</dbReference>
<dbReference type="EMBL" id="BAABKX010000001">
    <property type="protein sequence ID" value="GAA5043517.1"/>
    <property type="molecule type" value="Genomic_DNA"/>
</dbReference>
<accession>A0AAV3UCV3</accession>
<dbReference type="RefSeq" id="WP_390184487.1">
    <property type="nucleotide sequence ID" value="NZ_CP085301.1"/>
</dbReference>
<proteinExistence type="predicted"/>
<dbReference type="Proteomes" id="UP001501729">
    <property type="component" value="Unassembled WGS sequence"/>
</dbReference>
<evidence type="ECO:0000313" key="2">
    <source>
        <dbReference type="EMBL" id="GAA5043517.1"/>
    </source>
</evidence>
<dbReference type="InterPro" id="IPR036196">
    <property type="entry name" value="Ptyr_pPase_sf"/>
</dbReference>
<keyword evidence="3" id="KW-1185">Reference proteome</keyword>
<dbReference type="SUPFAM" id="SSF52788">
    <property type="entry name" value="Phosphotyrosine protein phosphatases I"/>
    <property type="match status" value="1"/>
</dbReference>
<dbReference type="AlphaFoldDB" id="A0AAV3UCV3"/>
<feature type="domain" description="Phosphotyrosine protein phosphatase I" evidence="1">
    <location>
        <begin position="7"/>
        <end position="66"/>
    </location>
</feature>
<organism evidence="2 3">
    <name type="scientific">Haladaptatus pallidirubidus</name>
    <dbReference type="NCBI Taxonomy" id="1008152"/>
    <lineage>
        <taxon>Archaea</taxon>
        <taxon>Methanobacteriati</taxon>
        <taxon>Methanobacteriota</taxon>
        <taxon>Stenosarchaea group</taxon>
        <taxon>Halobacteria</taxon>
        <taxon>Halobacteriales</taxon>
        <taxon>Haladaptataceae</taxon>
        <taxon>Haladaptatus</taxon>
    </lineage>
</organism>
<dbReference type="GeneID" id="302506501"/>